<evidence type="ECO:0000256" key="1">
    <source>
        <dbReference type="ARBA" id="ARBA00038211"/>
    </source>
</evidence>
<dbReference type="OrthoDB" id="10267235at2759"/>
<dbReference type="Gene3D" id="3.30.200.20">
    <property type="entry name" value="Phosphorylase Kinase, domain 1"/>
    <property type="match status" value="1"/>
</dbReference>
<dbReference type="CDD" id="cd05157">
    <property type="entry name" value="ETNK_euk"/>
    <property type="match status" value="1"/>
</dbReference>
<dbReference type="SUPFAM" id="SSF56112">
    <property type="entry name" value="Protein kinase-like (PK-like)"/>
    <property type="match status" value="1"/>
</dbReference>
<reference evidence="5" key="3">
    <citation type="submission" date="2015-04" db="UniProtKB">
        <authorList>
            <consortium name="EnsemblPlants"/>
        </authorList>
    </citation>
    <scope>IDENTIFICATION</scope>
    <source>
        <strain evidence="5">cv. Jemalong A17</strain>
    </source>
</reference>
<dbReference type="EC" id="2.7.1.-" evidence="4"/>
<dbReference type="GO" id="GO:0004305">
    <property type="term" value="F:ethanolamine kinase activity"/>
    <property type="evidence" value="ECO:0000318"/>
    <property type="project" value="GO_Central"/>
</dbReference>
<evidence type="ECO:0000313" key="6">
    <source>
        <dbReference type="Proteomes" id="UP000002051"/>
    </source>
</evidence>
<dbReference type="InterPro" id="IPR011009">
    <property type="entry name" value="Kinase-like_dom_sf"/>
</dbReference>
<dbReference type="GO" id="GO:0006646">
    <property type="term" value="P:phosphatidylethanolamine biosynthetic process"/>
    <property type="evidence" value="ECO:0000318"/>
    <property type="project" value="GO_Central"/>
</dbReference>
<keyword evidence="6" id="KW-1185">Reference proteome</keyword>
<reference evidence="4" key="4">
    <citation type="journal article" date="2018" name="Nat. Plants">
        <title>Whole-genome landscape of Medicago truncatula symbiotic genes.</title>
        <authorList>
            <person name="Pecrix Y."/>
            <person name="Gamas P."/>
            <person name="Carrere S."/>
        </authorList>
    </citation>
    <scope>NUCLEOTIDE SEQUENCE</scope>
    <source>
        <tissue evidence="4">Leaves</tissue>
    </source>
</reference>
<reference evidence="3 6" key="1">
    <citation type="journal article" date="2011" name="Nature">
        <title>The Medicago genome provides insight into the evolution of rhizobial symbioses.</title>
        <authorList>
            <person name="Young N.D."/>
            <person name="Debelle F."/>
            <person name="Oldroyd G.E."/>
            <person name="Geurts R."/>
            <person name="Cannon S.B."/>
            <person name="Udvardi M.K."/>
            <person name="Benedito V.A."/>
            <person name="Mayer K.F."/>
            <person name="Gouzy J."/>
            <person name="Schoof H."/>
            <person name="Van de Peer Y."/>
            <person name="Proost S."/>
            <person name="Cook D.R."/>
            <person name="Meyers B.C."/>
            <person name="Spannagl M."/>
            <person name="Cheung F."/>
            <person name="De Mita S."/>
            <person name="Krishnakumar V."/>
            <person name="Gundlach H."/>
            <person name="Zhou S."/>
            <person name="Mudge J."/>
            <person name="Bharti A.K."/>
            <person name="Murray J.D."/>
            <person name="Naoumkina M.A."/>
            <person name="Rosen B."/>
            <person name="Silverstein K.A."/>
            <person name="Tang H."/>
            <person name="Rombauts S."/>
            <person name="Zhao P.X."/>
            <person name="Zhou P."/>
            <person name="Barbe V."/>
            <person name="Bardou P."/>
            <person name="Bechner M."/>
            <person name="Bellec A."/>
            <person name="Berger A."/>
            <person name="Berges H."/>
            <person name="Bidwell S."/>
            <person name="Bisseling T."/>
            <person name="Choisne N."/>
            <person name="Couloux A."/>
            <person name="Denny R."/>
            <person name="Deshpande S."/>
            <person name="Dai X."/>
            <person name="Doyle J.J."/>
            <person name="Dudez A.M."/>
            <person name="Farmer A.D."/>
            <person name="Fouteau S."/>
            <person name="Franken C."/>
            <person name="Gibelin C."/>
            <person name="Gish J."/>
            <person name="Goldstein S."/>
            <person name="Gonzalez A.J."/>
            <person name="Green P.J."/>
            <person name="Hallab A."/>
            <person name="Hartog M."/>
            <person name="Hua A."/>
            <person name="Humphray S.J."/>
            <person name="Jeong D.H."/>
            <person name="Jing Y."/>
            <person name="Jocker A."/>
            <person name="Kenton S.M."/>
            <person name="Kim D.J."/>
            <person name="Klee K."/>
            <person name="Lai H."/>
            <person name="Lang C."/>
            <person name="Lin S."/>
            <person name="Macmil S.L."/>
            <person name="Magdelenat G."/>
            <person name="Matthews L."/>
            <person name="McCorrison J."/>
            <person name="Monaghan E.L."/>
            <person name="Mun J.H."/>
            <person name="Najar F.Z."/>
            <person name="Nicholson C."/>
            <person name="Noirot C."/>
            <person name="O'Bleness M."/>
            <person name="Paule C.R."/>
            <person name="Poulain J."/>
            <person name="Prion F."/>
            <person name="Qin B."/>
            <person name="Qu C."/>
            <person name="Retzel E.F."/>
            <person name="Riddle C."/>
            <person name="Sallet E."/>
            <person name="Samain S."/>
            <person name="Samson N."/>
            <person name="Sanders I."/>
            <person name="Saurat O."/>
            <person name="Scarpelli C."/>
            <person name="Schiex T."/>
            <person name="Segurens B."/>
            <person name="Severin A.J."/>
            <person name="Sherrier D.J."/>
            <person name="Shi R."/>
            <person name="Sims S."/>
            <person name="Singer S.R."/>
            <person name="Sinharoy S."/>
            <person name="Sterck L."/>
            <person name="Viollet A."/>
            <person name="Wang B.B."/>
            <person name="Wang K."/>
            <person name="Wang M."/>
            <person name="Wang X."/>
            <person name="Warfsmann J."/>
            <person name="Weissenbach J."/>
            <person name="White D.D."/>
            <person name="White J.D."/>
            <person name="Wiley G.B."/>
            <person name="Wincker P."/>
            <person name="Xing Y."/>
            <person name="Yang L."/>
            <person name="Yao Z."/>
            <person name="Ying F."/>
            <person name="Zhai J."/>
            <person name="Zhou L."/>
            <person name="Zuber A."/>
            <person name="Denarie J."/>
            <person name="Dixon R.A."/>
            <person name="May G.D."/>
            <person name="Schwartz D.C."/>
            <person name="Rogers J."/>
            <person name="Quetier F."/>
            <person name="Town C.D."/>
            <person name="Roe B.A."/>
        </authorList>
    </citation>
    <scope>NUCLEOTIDE SEQUENCE [LARGE SCALE GENOMIC DNA]</scope>
    <source>
        <strain evidence="3">A17</strain>
        <strain evidence="5 6">cv. Jemalong A17</strain>
    </source>
</reference>
<dbReference type="KEGG" id="mtr:11415259"/>
<comment type="similarity">
    <text evidence="1">Belongs to the choline/ethanolamine kinase family.</text>
</comment>
<dbReference type="Proteomes" id="UP000002051">
    <property type="component" value="Chromosome 3"/>
</dbReference>
<proteinExistence type="inferred from homology"/>
<organism evidence="3 6">
    <name type="scientific">Medicago truncatula</name>
    <name type="common">Barrel medic</name>
    <name type="synonym">Medicago tribuloides</name>
    <dbReference type="NCBI Taxonomy" id="3880"/>
    <lineage>
        <taxon>Eukaryota</taxon>
        <taxon>Viridiplantae</taxon>
        <taxon>Streptophyta</taxon>
        <taxon>Embryophyta</taxon>
        <taxon>Tracheophyta</taxon>
        <taxon>Spermatophyta</taxon>
        <taxon>Magnoliopsida</taxon>
        <taxon>eudicotyledons</taxon>
        <taxon>Gunneridae</taxon>
        <taxon>Pentapetalae</taxon>
        <taxon>rosids</taxon>
        <taxon>fabids</taxon>
        <taxon>Fabales</taxon>
        <taxon>Fabaceae</taxon>
        <taxon>Papilionoideae</taxon>
        <taxon>50 kb inversion clade</taxon>
        <taxon>NPAAA clade</taxon>
        <taxon>Hologalegina</taxon>
        <taxon>IRL clade</taxon>
        <taxon>Trifolieae</taxon>
        <taxon>Medicago</taxon>
    </lineage>
</organism>
<feature type="compositionally biased region" description="Basic and acidic residues" evidence="2">
    <location>
        <begin position="83"/>
        <end position="113"/>
    </location>
</feature>
<protein>
    <submittedName>
        <fullName evidence="3">Choline/ethanolamine kinase</fullName>
    </submittedName>
    <submittedName>
        <fullName evidence="4">Putative phosphotransferase with an alcohol group as acceptor</fullName>
        <ecNumber evidence="4">2.7.1.-</ecNumber>
    </submittedName>
</protein>
<dbReference type="eggNOG" id="KOG2686">
    <property type="taxonomic scope" value="Eukaryota"/>
</dbReference>
<dbReference type="EMBL" id="CM001219">
    <property type="protein sequence ID" value="AES68668.1"/>
    <property type="molecule type" value="Genomic_DNA"/>
</dbReference>
<dbReference type="OMA" id="KWPATTE"/>
<dbReference type="Pfam" id="PF01633">
    <property type="entry name" value="Choline_kinase"/>
    <property type="match status" value="1"/>
</dbReference>
<dbReference type="Proteomes" id="UP000265566">
    <property type="component" value="Chromosome 3"/>
</dbReference>
<dbReference type="PANTHER" id="PTHR22603:SF81">
    <property type="entry name" value="CHOLINE KINASE 2-RELATED"/>
    <property type="match status" value="1"/>
</dbReference>
<evidence type="ECO:0000313" key="5">
    <source>
        <dbReference type="EnsemblPlants" id="AES68668"/>
    </source>
</evidence>
<feature type="region of interest" description="Disordered" evidence="2">
    <location>
        <begin position="1"/>
        <end position="122"/>
    </location>
</feature>
<dbReference type="STRING" id="3880.G7IVT5"/>
<dbReference type="GO" id="GO:0005737">
    <property type="term" value="C:cytoplasm"/>
    <property type="evidence" value="ECO:0000318"/>
    <property type="project" value="GO_Central"/>
</dbReference>
<evidence type="ECO:0000313" key="4">
    <source>
        <dbReference type="EMBL" id="RHN65599.1"/>
    </source>
</evidence>
<dbReference type="PANTHER" id="PTHR22603">
    <property type="entry name" value="CHOLINE/ETHANOALAMINE KINASE"/>
    <property type="match status" value="1"/>
</dbReference>
<evidence type="ECO:0000256" key="2">
    <source>
        <dbReference type="SAM" id="MobiDB-lite"/>
    </source>
</evidence>
<sequence>MGAGEDLANNAASVAENPVNQATPTTENPISNQAGGAENPVNVAKDQAVGAENPVNDTLGGSDVLVNDKAHAAENSINDTAGDDGKESAMKDKAGEDDKQGAAENLAEEKPDAIETPVSSKADRLPEEAKEILISLAGKWEDVLDANALQVIPLKGAMTNEVFEIKWPATTEETSRKVLVRIYGEGVEIFFDRDDEIRTFEYMSKNGQGPRLLGRFTNGRVEEFIHARTLSASDLRDPSISALIAAKMKEFHDLDMPGEKKANLWPTLRNWLSEAKRLSSPKEVEAFYLDTVDKEISILEKELSGSHQRIGFCHNDLQYGNIMLDEETNSVTIIDYEYASHNPVAYDIANHFCEMAANYHTETPHILDYSKYPDVEERERFVKAYLRTSGEEPSDSEVEHLLQEVEKYTLANHLFWGLWGIISGQVNTIEFDYKEYAKQRFQEYWARKPYLLSSDAPSPFNTPEGTGELASAAHPKGSKNSGIFRKMKRVLGLGLFRSKT</sequence>
<dbReference type="HOGENOM" id="CLU_483498_0_0_1"/>
<evidence type="ECO:0000313" key="3">
    <source>
        <dbReference type="EMBL" id="AES68668.1"/>
    </source>
</evidence>
<dbReference type="EnsemblPlants" id="AES68668">
    <property type="protein sequence ID" value="AES68668"/>
    <property type="gene ID" value="MTR_3g013430"/>
</dbReference>
<name>G7IVT5_MEDTR</name>
<reference evidence="3 6" key="2">
    <citation type="journal article" date="2014" name="BMC Genomics">
        <title>An improved genome release (version Mt4.0) for the model legume Medicago truncatula.</title>
        <authorList>
            <person name="Tang H."/>
            <person name="Krishnakumar V."/>
            <person name="Bidwell S."/>
            <person name="Rosen B."/>
            <person name="Chan A."/>
            <person name="Zhou S."/>
            <person name="Gentzbittel L."/>
            <person name="Childs K.L."/>
            <person name="Yandell M."/>
            <person name="Gundlach H."/>
            <person name="Mayer K.F."/>
            <person name="Schwartz D.C."/>
            <person name="Town C.D."/>
        </authorList>
    </citation>
    <scope>GENOME REANNOTATION</scope>
    <source>
        <strain evidence="5 6">cv. Jemalong A17</strain>
    </source>
</reference>
<feature type="compositionally biased region" description="Polar residues" evidence="2">
    <location>
        <begin position="18"/>
        <end position="34"/>
    </location>
</feature>
<dbReference type="AlphaFoldDB" id="G7IVT5"/>
<keyword evidence="3" id="KW-0418">Kinase</keyword>
<dbReference type="EMBL" id="PSQE01000003">
    <property type="protein sequence ID" value="RHN65599.1"/>
    <property type="molecule type" value="Genomic_DNA"/>
</dbReference>
<dbReference type="GO" id="GO:0006656">
    <property type="term" value="P:phosphatidylcholine biosynthetic process"/>
    <property type="evidence" value="ECO:0000318"/>
    <property type="project" value="GO_Central"/>
</dbReference>
<dbReference type="Gramene" id="rna13454">
    <property type="protein sequence ID" value="RHN65599.1"/>
    <property type="gene ID" value="gene13454"/>
</dbReference>
<dbReference type="Gene3D" id="3.90.1200.10">
    <property type="match status" value="1"/>
</dbReference>
<dbReference type="PaxDb" id="3880-AES68668"/>
<accession>G7IVT5</accession>
<keyword evidence="4" id="KW-0808">Transferase</keyword>
<dbReference type="GO" id="GO:0004103">
    <property type="term" value="F:choline kinase activity"/>
    <property type="evidence" value="ECO:0000318"/>
    <property type="project" value="GO_Central"/>
</dbReference>
<gene>
    <name evidence="5" type="primary">11415259</name>
    <name evidence="3" type="ordered locus">MTR_3g013430</name>
    <name evidence="4" type="ORF">MtrunA17_Chr3g0081621</name>
</gene>